<accession>C6HWU1</accession>
<evidence type="ECO:0000313" key="4">
    <source>
        <dbReference type="EMBL" id="EES52901.1"/>
    </source>
</evidence>
<dbReference type="Gene3D" id="2.130.10.10">
    <property type="entry name" value="YVTN repeat-like/Quinoprotein amine dehydrogenase"/>
    <property type="match status" value="2"/>
</dbReference>
<name>C6HWU1_9BACT</name>
<protein>
    <recommendedName>
        <fullName evidence="3">Photosynthesis system II assembly factor Ycf48/Hcf136-like domain-containing protein</fullName>
    </recommendedName>
</protein>
<keyword evidence="5" id="KW-1185">Reference proteome</keyword>
<dbReference type="InterPro" id="IPR036278">
    <property type="entry name" value="Sialidase_sf"/>
</dbReference>
<dbReference type="SUPFAM" id="SSF50939">
    <property type="entry name" value="Sialidases"/>
    <property type="match status" value="1"/>
</dbReference>
<gene>
    <name evidence="4" type="ORF">UBAL3_82700016</name>
</gene>
<dbReference type="InterPro" id="IPR015943">
    <property type="entry name" value="WD40/YVTN_repeat-like_dom_sf"/>
</dbReference>
<reference evidence="4 5" key="1">
    <citation type="journal article" date="2009" name="Appl. Environ. Microbiol.">
        <title>Community genomic and proteomic analyses of chemoautotrophic iron-oxidizing "Leptospirillum rubarum" (Group II) and "Leptospirillum ferrodiazotrophum" (Group III) bacteria in acid mine drainage biofilms.</title>
        <authorList>
            <person name="Goltsman D.S."/>
            <person name="Denef V.J."/>
            <person name="Singer S.W."/>
            <person name="VerBerkmoes N.C."/>
            <person name="Lefsrud M."/>
            <person name="Mueller R.S."/>
            <person name="Dick G.J."/>
            <person name="Sun C.L."/>
            <person name="Wheeler K.E."/>
            <person name="Zemla A."/>
            <person name="Baker B.J."/>
            <person name="Hauser L."/>
            <person name="Land M."/>
            <person name="Shah M.B."/>
            <person name="Thelen M.P."/>
            <person name="Hettich R.L."/>
            <person name="Banfield J.F."/>
        </authorList>
    </citation>
    <scope>NUCLEOTIDE SEQUENCE [LARGE SCALE GENOMIC DNA]</scope>
</reference>
<dbReference type="EMBL" id="GG693871">
    <property type="protein sequence ID" value="EES52901.1"/>
    <property type="molecule type" value="Genomic_DNA"/>
</dbReference>
<evidence type="ECO:0000313" key="5">
    <source>
        <dbReference type="Proteomes" id="UP000009374"/>
    </source>
</evidence>
<dbReference type="PANTHER" id="PTHR47199">
    <property type="entry name" value="PHOTOSYSTEM II STABILITY/ASSEMBLY FACTOR HCF136, CHLOROPLASTIC"/>
    <property type="match status" value="1"/>
</dbReference>
<proteinExistence type="predicted"/>
<dbReference type="Pfam" id="PF14870">
    <property type="entry name" value="PSII_BNR"/>
    <property type="match status" value="1"/>
</dbReference>
<dbReference type="InterPro" id="IPR028203">
    <property type="entry name" value="PSII_CF48-like_dom"/>
</dbReference>
<evidence type="ECO:0000259" key="3">
    <source>
        <dbReference type="Pfam" id="PF14870"/>
    </source>
</evidence>
<dbReference type="GO" id="GO:0015979">
    <property type="term" value="P:photosynthesis"/>
    <property type="evidence" value="ECO:0007669"/>
    <property type="project" value="UniProtKB-KW"/>
</dbReference>
<keyword evidence="2" id="KW-0604">Photosystem II</keyword>
<dbReference type="GO" id="GO:0009523">
    <property type="term" value="C:photosystem II"/>
    <property type="evidence" value="ECO:0007669"/>
    <property type="project" value="UniProtKB-KW"/>
</dbReference>
<sequence>MMDAFSGSRRPLGPKRRGVLPAGILLVLLLSSLGGCQAPAALLWLTSYLPLGSEPAAVVCPSSSSCIAVGQGGLFLTSQNGGQTWLPANSGLGAALANYNLTSAACLPTGECTIVGNQGLILGSTNGGQSFSIQNVTTNGNLTFNEVVCQSSGSPACAIVGDNNTLILQSQPGAAWTPDLNVLQAALGPANFNQVVLEGSTIWIAASTTSGTGMNALLLSQNGGNSWSLVIVAQALAPMGVSGIGCTGPTTCYVAGEGALLETTDGGATWSPTLFLGGTAGNSPLLTGVYVGPGNTVWAYGQNGALYEVTGLASGGISGEAAVAQLLPPSAAALNFTGVTCLSALSCLASGNSLAISGGIFYSSPSGGG</sequence>
<feature type="domain" description="Photosynthesis system II assembly factor Ycf48/Hcf136-like" evidence="3">
    <location>
        <begin position="159"/>
        <end position="272"/>
    </location>
</feature>
<organism evidence="4 5">
    <name type="scientific">Leptospirillum ferrodiazotrophum</name>
    <dbReference type="NCBI Taxonomy" id="412449"/>
    <lineage>
        <taxon>Bacteria</taxon>
        <taxon>Pseudomonadati</taxon>
        <taxon>Nitrospirota</taxon>
        <taxon>Nitrospiria</taxon>
        <taxon>Nitrospirales</taxon>
        <taxon>Nitrospiraceae</taxon>
        <taxon>Leptospirillum</taxon>
    </lineage>
</organism>
<dbReference type="AlphaFoldDB" id="C6HWU1"/>
<evidence type="ECO:0000256" key="2">
    <source>
        <dbReference type="ARBA" id="ARBA00023276"/>
    </source>
</evidence>
<dbReference type="Proteomes" id="UP000009374">
    <property type="component" value="Unassembled WGS sequence"/>
</dbReference>
<dbReference type="PANTHER" id="PTHR47199:SF2">
    <property type="entry name" value="PHOTOSYSTEM II STABILITY_ASSEMBLY FACTOR HCF136, CHLOROPLASTIC"/>
    <property type="match status" value="1"/>
</dbReference>
<keyword evidence="1" id="KW-0602">Photosynthesis</keyword>
<evidence type="ECO:0000256" key="1">
    <source>
        <dbReference type="ARBA" id="ARBA00022531"/>
    </source>
</evidence>